<organism evidence="2 3">
    <name type="scientific">Bugula neritina</name>
    <name type="common">Brown bryozoan</name>
    <name type="synonym">Sertularia neritina</name>
    <dbReference type="NCBI Taxonomy" id="10212"/>
    <lineage>
        <taxon>Eukaryota</taxon>
        <taxon>Metazoa</taxon>
        <taxon>Spiralia</taxon>
        <taxon>Lophotrochozoa</taxon>
        <taxon>Bryozoa</taxon>
        <taxon>Gymnolaemata</taxon>
        <taxon>Cheilostomatida</taxon>
        <taxon>Flustrina</taxon>
        <taxon>Buguloidea</taxon>
        <taxon>Bugulidae</taxon>
        <taxon>Bugula</taxon>
    </lineage>
</organism>
<name>A0A7J7KLL2_BUGNE</name>
<dbReference type="PANTHER" id="PTHR28624">
    <property type="entry name" value="COILED-COIL DOMAIN-CONTAINING PROTEIN 51"/>
    <property type="match status" value="1"/>
</dbReference>
<dbReference type="EMBL" id="VXIV02000308">
    <property type="protein sequence ID" value="KAF6039064.1"/>
    <property type="molecule type" value="Genomic_DNA"/>
</dbReference>
<sequence>MSTYEDFVGLTVVKQAQKHVIEAEADFLQVQEERRTKQQNLSQIHKRLKKLNSELEKIPRTDDRYLQLLTEEHSVIKGEQVLSNEVEELENKERQQFMLLSTALRDSHEKESAQAEKTKYWSVAGSVLGACIGILGTTLNNRFRMRELKNLVTSKESSSLLVVDRLDSIESCVDEINKQLSADPDSSNFSFNNNVDTQTEFL</sequence>
<dbReference type="AlphaFoldDB" id="A0A7J7KLL2"/>
<proteinExistence type="predicted"/>
<accession>A0A7J7KLL2</accession>
<dbReference type="PANTHER" id="PTHR28624:SF1">
    <property type="entry name" value="MITOCHONDRIAL POTASSIUM CHANNEL"/>
    <property type="match status" value="1"/>
</dbReference>
<dbReference type="OrthoDB" id="6243211at2759"/>
<protein>
    <submittedName>
        <fullName evidence="2">CCDC51</fullName>
    </submittedName>
</protein>
<gene>
    <name evidence="2" type="ORF">EB796_002610</name>
</gene>
<comment type="caution">
    <text evidence="2">The sequence shown here is derived from an EMBL/GenBank/DDBJ whole genome shotgun (WGS) entry which is preliminary data.</text>
</comment>
<keyword evidence="3" id="KW-1185">Reference proteome</keyword>
<keyword evidence="1" id="KW-0175">Coiled coil</keyword>
<evidence type="ECO:0000256" key="1">
    <source>
        <dbReference type="SAM" id="Coils"/>
    </source>
</evidence>
<feature type="coiled-coil region" evidence="1">
    <location>
        <begin position="13"/>
        <end position="54"/>
    </location>
</feature>
<dbReference type="Proteomes" id="UP000593567">
    <property type="component" value="Unassembled WGS sequence"/>
</dbReference>
<evidence type="ECO:0000313" key="3">
    <source>
        <dbReference type="Proteomes" id="UP000593567"/>
    </source>
</evidence>
<evidence type="ECO:0000313" key="2">
    <source>
        <dbReference type="EMBL" id="KAF6039064.1"/>
    </source>
</evidence>
<dbReference type="InterPro" id="IPR037660">
    <property type="entry name" value="CCDC51"/>
</dbReference>
<reference evidence="2" key="1">
    <citation type="submission" date="2020-06" db="EMBL/GenBank/DDBJ databases">
        <title>Draft genome of Bugula neritina, a colonial animal packing powerful symbionts and potential medicines.</title>
        <authorList>
            <person name="Rayko M."/>
        </authorList>
    </citation>
    <scope>NUCLEOTIDE SEQUENCE [LARGE SCALE GENOMIC DNA]</scope>
    <source>
        <strain evidence="2">Kwan_BN1</strain>
    </source>
</reference>